<keyword evidence="10" id="KW-1185">Reference proteome</keyword>
<accession>A0ABR2VKC3</accession>
<dbReference type="InterPro" id="IPR037045">
    <property type="entry name" value="S8pro/Inhibitor_I9_sf"/>
</dbReference>
<dbReference type="Pfam" id="PF05922">
    <property type="entry name" value="Inhibitor_I9"/>
    <property type="match status" value="1"/>
</dbReference>
<dbReference type="Gene3D" id="3.40.50.200">
    <property type="entry name" value="Peptidase S8/S53 domain"/>
    <property type="match status" value="1"/>
</dbReference>
<dbReference type="PROSITE" id="PS00136">
    <property type="entry name" value="SUBTILASE_ASP"/>
    <property type="match status" value="1"/>
</dbReference>
<dbReference type="InterPro" id="IPR000209">
    <property type="entry name" value="Peptidase_S8/S53_dom"/>
</dbReference>
<dbReference type="SUPFAM" id="SSF52743">
    <property type="entry name" value="Subtilisin-like"/>
    <property type="match status" value="1"/>
</dbReference>
<dbReference type="PANTHER" id="PTHR43806">
    <property type="entry name" value="PEPTIDASE S8"/>
    <property type="match status" value="1"/>
</dbReference>
<gene>
    <name evidence="9" type="ORF">K7432_017670</name>
</gene>
<dbReference type="EMBL" id="JASJQH010011011">
    <property type="protein sequence ID" value="KAK9667572.1"/>
    <property type="molecule type" value="Genomic_DNA"/>
</dbReference>
<keyword evidence="4" id="KW-0720">Serine protease</keyword>
<feature type="signal peptide" evidence="6">
    <location>
        <begin position="1"/>
        <end position="18"/>
    </location>
</feature>
<feature type="domain" description="Peptidase S8/S53" evidence="7">
    <location>
        <begin position="145"/>
        <end position="197"/>
    </location>
</feature>
<dbReference type="PROSITE" id="PS00137">
    <property type="entry name" value="SUBTILASE_HIS"/>
    <property type="match status" value="1"/>
</dbReference>
<feature type="domain" description="Inhibitor I9" evidence="8">
    <location>
        <begin position="32"/>
        <end position="110"/>
    </location>
</feature>
<dbReference type="InterPro" id="IPR050131">
    <property type="entry name" value="Peptidase_S8_subtilisin-like"/>
</dbReference>
<evidence type="ECO:0000313" key="10">
    <source>
        <dbReference type="Proteomes" id="UP001479436"/>
    </source>
</evidence>
<evidence type="ECO:0000256" key="4">
    <source>
        <dbReference type="ARBA" id="ARBA00022825"/>
    </source>
</evidence>
<evidence type="ECO:0000259" key="7">
    <source>
        <dbReference type="Pfam" id="PF00082"/>
    </source>
</evidence>
<dbReference type="Proteomes" id="UP001479436">
    <property type="component" value="Unassembled WGS sequence"/>
</dbReference>
<keyword evidence="3" id="KW-0378">Hydrolase</keyword>
<protein>
    <submittedName>
        <fullName evidence="9">Uncharacterized protein</fullName>
    </submittedName>
</protein>
<dbReference type="PANTHER" id="PTHR43806:SF11">
    <property type="entry name" value="CEREVISIN-RELATED"/>
    <property type="match status" value="1"/>
</dbReference>
<dbReference type="Pfam" id="PF00082">
    <property type="entry name" value="Peptidase_S8"/>
    <property type="match status" value="1"/>
</dbReference>
<dbReference type="InterPro" id="IPR023827">
    <property type="entry name" value="Peptidase_S8_Asp-AS"/>
</dbReference>
<comment type="similarity">
    <text evidence="1 5">Belongs to the peptidase S8 family.</text>
</comment>
<feature type="non-terminal residue" evidence="9">
    <location>
        <position position="203"/>
    </location>
</feature>
<proteinExistence type="inferred from homology"/>
<name>A0ABR2VKC3_9FUNG</name>
<evidence type="ECO:0000256" key="6">
    <source>
        <dbReference type="SAM" id="SignalP"/>
    </source>
</evidence>
<evidence type="ECO:0000256" key="5">
    <source>
        <dbReference type="PROSITE-ProRule" id="PRU01240"/>
    </source>
</evidence>
<evidence type="ECO:0000313" key="9">
    <source>
        <dbReference type="EMBL" id="KAK9667572.1"/>
    </source>
</evidence>
<keyword evidence="6" id="KW-0732">Signal</keyword>
<comment type="caution">
    <text evidence="5">Lacks conserved residue(s) required for the propagation of feature annotation.</text>
</comment>
<evidence type="ECO:0000256" key="2">
    <source>
        <dbReference type="ARBA" id="ARBA00022670"/>
    </source>
</evidence>
<dbReference type="PRINTS" id="PR00723">
    <property type="entry name" value="SUBTILISIN"/>
</dbReference>
<dbReference type="InterPro" id="IPR036852">
    <property type="entry name" value="Peptidase_S8/S53_dom_sf"/>
</dbReference>
<dbReference type="Gene3D" id="3.30.70.80">
    <property type="entry name" value="Peptidase S8 propeptide/proteinase inhibitor I9"/>
    <property type="match status" value="1"/>
</dbReference>
<sequence>MVNVRIFALGSLLAIVLAVPITEGQSVDVSNRYIVKIKEGADSNKVDQFLKTKLDQYNRGRSGNNSLKNELKNKFALENFNAYAGTLSQALVSELKTNGDVEYVEAEQVFTVSGVQNSPPSWGLPRVSQRALNANAPYNYPDSAGEGVDVYIIDTGINVKHSDFGGRATLPVSFISGEATEDLNGHGTHVSGTVGGASYGVAK</sequence>
<dbReference type="InterPro" id="IPR022398">
    <property type="entry name" value="Peptidase_S8_His-AS"/>
</dbReference>
<evidence type="ECO:0000259" key="8">
    <source>
        <dbReference type="Pfam" id="PF05922"/>
    </source>
</evidence>
<keyword evidence="2" id="KW-0645">Protease</keyword>
<comment type="caution">
    <text evidence="9">The sequence shown here is derived from an EMBL/GenBank/DDBJ whole genome shotgun (WGS) entry which is preliminary data.</text>
</comment>
<reference evidence="9 10" key="1">
    <citation type="submission" date="2023-04" db="EMBL/GenBank/DDBJ databases">
        <title>Genome of Basidiobolus ranarum AG-B5.</title>
        <authorList>
            <person name="Stajich J.E."/>
            <person name="Carter-House D."/>
            <person name="Gryganskyi A."/>
        </authorList>
    </citation>
    <scope>NUCLEOTIDE SEQUENCE [LARGE SCALE GENOMIC DNA]</scope>
    <source>
        <strain evidence="9 10">AG-B5</strain>
    </source>
</reference>
<evidence type="ECO:0000256" key="1">
    <source>
        <dbReference type="ARBA" id="ARBA00011073"/>
    </source>
</evidence>
<dbReference type="InterPro" id="IPR015500">
    <property type="entry name" value="Peptidase_S8_subtilisin-rel"/>
</dbReference>
<feature type="chain" id="PRO_5045477203" evidence="6">
    <location>
        <begin position="19"/>
        <end position="203"/>
    </location>
</feature>
<dbReference type="PROSITE" id="PS51892">
    <property type="entry name" value="SUBTILASE"/>
    <property type="match status" value="1"/>
</dbReference>
<evidence type="ECO:0000256" key="3">
    <source>
        <dbReference type="ARBA" id="ARBA00022801"/>
    </source>
</evidence>
<organism evidence="9 10">
    <name type="scientific">Basidiobolus ranarum</name>
    <dbReference type="NCBI Taxonomy" id="34480"/>
    <lineage>
        <taxon>Eukaryota</taxon>
        <taxon>Fungi</taxon>
        <taxon>Fungi incertae sedis</taxon>
        <taxon>Zoopagomycota</taxon>
        <taxon>Entomophthoromycotina</taxon>
        <taxon>Basidiobolomycetes</taxon>
        <taxon>Basidiobolales</taxon>
        <taxon>Basidiobolaceae</taxon>
        <taxon>Basidiobolus</taxon>
    </lineage>
</organism>
<dbReference type="InterPro" id="IPR010259">
    <property type="entry name" value="S8pro/Inhibitor_I9"/>
</dbReference>